<keyword evidence="3" id="KW-1185">Reference proteome</keyword>
<keyword evidence="1" id="KW-1133">Transmembrane helix</keyword>
<keyword evidence="1" id="KW-0472">Membrane</keyword>
<evidence type="ECO:0000313" key="2">
    <source>
        <dbReference type="EMBL" id="GMN44341.1"/>
    </source>
</evidence>
<protein>
    <submittedName>
        <fullName evidence="2">Uncharacterized protein</fullName>
    </submittedName>
</protein>
<dbReference type="Proteomes" id="UP001187192">
    <property type="component" value="Unassembled WGS sequence"/>
</dbReference>
<sequence>MTKGINIVIVTPYSWKSFLRSAFDIAHSLLLFYFLAGFFKFLTSVASTSLDRFVPNFLSTEVEAKKKKRLRRRGVANEQQYCRSQKKLFGE</sequence>
<keyword evidence="1" id="KW-0812">Transmembrane</keyword>
<reference evidence="2" key="1">
    <citation type="submission" date="2023-07" db="EMBL/GenBank/DDBJ databases">
        <title>draft genome sequence of fig (Ficus carica).</title>
        <authorList>
            <person name="Takahashi T."/>
            <person name="Nishimura K."/>
        </authorList>
    </citation>
    <scope>NUCLEOTIDE SEQUENCE</scope>
</reference>
<accession>A0AA88AI13</accession>
<gene>
    <name evidence="2" type="ORF">TIFTF001_013537</name>
</gene>
<feature type="transmembrane region" description="Helical" evidence="1">
    <location>
        <begin position="25"/>
        <end position="43"/>
    </location>
</feature>
<evidence type="ECO:0000256" key="1">
    <source>
        <dbReference type="SAM" id="Phobius"/>
    </source>
</evidence>
<comment type="caution">
    <text evidence="2">The sequence shown here is derived from an EMBL/GenBank/DDBJ whole genome shotgun (WGS) entry which is preliminary data.</text>
</comment>
<dbReference type="AlphaFoldDB" id="A0AA88AI13"/>
<name>A0AA88AI13_FICCA</name>
<dbReference type="EMBL" id="BTGU01000018">
    <property type="protein sequence ID" value="GMN44341.1"/>
    <property type="molecule type" value="Genomic_DNA"/>
</dbReference>
<proteinExistence type="predicted"/>
<organism evidence="2 3">
    <name type="scientific">Ficus carica</name>
    <name type="common">Common fig</name>
    <dbReference type="NCBI Taxonomy" id="3494"/>
    <lineage>
        <taxon>Eukaryota</taxon>
        <taxon>Viridiplantae</taxon>
        <taxon>Streptophyta</taxon>
        <taxon>Embryophyta</taxon>
        <taxon>Tracheophyta</taxon>
        <taxon>Spermatophyta</taxon>
        <taxon>Magnoliopsida</taxon>
        <taxon>eudicotyledons</taxon>
        <taxon>Gunneridae</taxon>
        <taxon>Pentapetalae</taxon>
        <taxon>rosids</taxon>
        <taxon>fabids</taxon>
        <taxon>Rosales</taxon>
        <taxon>Moraceae</taxon>
        <taxon>Ficeae</taxon>
        <taxon>Ficus</taxon>
    </lineage>
</organism>
<evidence type="ECO:0000313" key="3">
    <source>
        <dbReference type="Proteomes" id="UP001187192"/>
    </source>
</evidence>